<reference evidence="1" key="1">
    <citation type="submission" date="2021-01" db="EMBL/GenBank/DDBJ databases">
        <authorList>
            <consortium name="Genoscope - CEA"/>
            <person name="William W."/>
        </authorList>
    </citation>
    <scope>NUCLEOTIDE SEQUENCE</scope>
</reference>
<protein>
    <submittedName>
        <fullName evidence="1">Uncharacterized protein</fullName>
    </submittedName>
</protein>
<name>A0A8S1UJM3_9CILI</name>
<sequence length="119" mass="14121">MNLNGAQLLNCKWKNLKIHELNRLDGLDGPVSSVCFSPDRNTLASDSRDTSICLRDIKNKYFSDYRFKEIQVKNTRYPFFNTPLQYIQQYGLPKLQFFKVQENFFKKTVSFQENYWSST</sequence>
<dbReference type="AlphaFoldDB" id="A0A8S1UJM3"/>
<evidence type="ECO:0000313" key="2">
    <source>
        <dbReference type="Proteomes" id="UP000689195"/>
    </source>
</evidence>
<keyword evidence="2" id="KW-1185">Reference proteome</keyword>
<dbReference type="EMBL" id="CAJJDO010000042">
    <property type="protein sequence ID" value="CAD8165020.1"/>
    <property type="molecule type" value="Genomic_DNA"/>
</dbReference>
<comment type="caution">
    <text evidence="1">The sequence shown here is derived from an EMBL/GenBank/DDBJ whole genome shotgun (WGS) entry which is preliminary data.</text>
</comment>
<evidence type="ECO:0000313" key="1">
    <source>
        <dbReference type="EMBL" id="CAD8165020.1"/>
    </source>
</evidence>
<gene>
    <name evidence="1" type="ORF">PPENT_87.1.T0420001</name>
</gene>
<dbReference type="PANTHER" id="PTHR45333:SF1">
    <property type="entry name" value="CHROMOSOME UNDETERMINED SCAFFOLD_625, WHOLE GENOME SHOTGUN SEQUENCE"/>
    <property type="match status" value="1"/>
</dbReference>
<accession>A0A8S1UJM3</accession>
<dbReference type="PANTHER" id="PTHR45333">
    <property type="entry name" value="MEMBRANE PROTEIN-RELATED"/>
    <property type="match status" value="1"/>
</dbReference>
<proteinExistence type="predicted"/>
<organism evidence="1 2">
    <name type="scientific">Paramecium pentaurelia</name>
    <dbReference type="NCBI Taxonomy" id="43138"/>
    <lineage>
        <taxon>Eukaryota</taxon>
        <taxon>Sar</taxon>
        <taxon>Alveolata</taxon>
        <taxon>Ciliophora</taxon>
        <taxon>Intramacronucleata</taxon>
        <taxon>Oligohymenophorea</taxon>
        <taxon>Peniculida</taxon>
        <taxon>Parameciidae</taxon>
        <taxon>Paramecium</taxon>
    </lineage>
</organism>
<dbReference type="Proteomes" id="UP000689195">
    <property type="component" value="Unassembled WGS sequence"/>
</dbReference>